<dbReference type="InterPro" id="IPR003000">
    <property type="entry name" value="Sirtuin"/>
</dbReference>
<dbReference type="Gene3D" id="3.40.50.1220">
    <property type="entry name" value="TPP-binding domain"/>
    <property type="match status" value="1"/>
</dbReference>
<keyword evidence="7" id="KW-1185">Reference proteome</keyword>
<feature type="binding site" evidence="4">
    <location>
        <position position="134"/>
    </location>
    <ligand>
        <name>Zn(2+)</name>
        <dbReference type="ChEBI" id="CHEBI:29105"/>
    </ligand>
</feature>
<feature type="binding site" evidence="4">
    <location>
        <position position="131"/>
    </location>
    <ligand>
        <name>Zn(2+)</name>
        <dbReference type="ChEBI" id="CHEBI:29105"/>
    </ligand>
</feature>
<feature type="binding site" evidence="4">
    <location>
        <position position="151"/>
    </location>
    <ligand>
        <name>Zn(2+)</name>
        <dbReference type="ChEBI" id="CHEBI:29105"/>
    </ligand>
</feature>
<keyword evidence="4" id="KW-0862">Zinc</keyword>
<organism evidence="6 7">
    <name type="scientific">Bacillus zhangzhouensis</name>
    <dbReference type="NCBI Taxonomy" id="1178540"/>
    <lineage>
        <taxon>Bacteria</taxon>
        <taxon>Bacillati</taxon>
        <taxon>Bacillota</taxon>
        <taxon>Bacilli</taxon>
        <taxon>Bacillales</taxon>
        <taxon>Bacillaceae</taxon>
        <taxon>Bacillus</taxon>
    </lineage>
</organism>
<evidence type="ECO:0000256" key="1">
    <source>
        <dbReference type="ARBA" id="ARBA00012928"/>
    </source>
</evidence>
<dbReference type="GO" id="GO:0046872">
    <property type="term" value="F:metal ion binding"/>
    <property type="evidence" value="ECO:0007669"/>
    <property type="project" value="UniProtKB-KW"/>
</dbReference>
<dbReference type="PROSITE" id="PS50305">
    <property type="entry name" value="SIRTUIN"/>
    <property type="match status" value="1"/>
</dbReference>
<dbReference type="RefSeq" id="WP_034321563.1">
    <property type="nucleotide sequence ID" value="NZ_JOTP01000010.1"/>
</dbReference>
<feature type="binding site" evidence="4">
    <location>
        <position position="161"/>
    </location>
    <ligand>
        <name>Zn(2+)</name>
        <dbReference type="ChEBI" id="CHEBI:29105"/>
    </ligand>
</feature>
<dbReference type="InterPro" id="IPR050134">
    <property type="entry name" value="NAD-dep_sirtuin_deacylases"/>
</dbReference>
<name>A0A081LAV0_9BACI</name>
<keyword evidence="3" id="KW-0520">NAD</keyword>
<dbReference type="Proteomes" id="UP000028091">
    <property type="component" value="Unassembled WGS sequence"/>
</dbReference>
<evidence type="ECO:0000256" key="3">
    <source>
        <dbReference type="ARBA" id="ARBA00023027"/>
    </source>
</evidence>
<dbReference type="EC" id="2.3.1.286" evidence="1"/>
<dbReference type="eggNOG" id="COG0846">
    <property type="taxonomic scope" value="Bacteria"/>
</dbReference>
<feature type="domain" description="Deacetylase sirtuin-type" evidence="5">
    <location>
        <begin position="1"/>
        <end position="248"/>
    </location>
</feature>
<dbReference type="GO" id="GO:0017136">
    <property type="term" value="F:histone deacetylase activity, NAD-dependent"/>
    <property type="evidence" value="ECO:0007669"/>
    <property type="project" value="TreeGrafter"/>
</dbReference>
<dbReference type="PANTHER" id="PTHR11085:SF4">
    <property type="entry name" value="NAD-DEPENDENT PROTEIN DEACYLASE"/>
    <property type="match status" value="1"/>
</dbReference>
<evidence type="ECO:0000256" key="2">
    <source>
        <dbReference type="ARBA" id="ARBA00022679"/>
    </source>
</evidence>
<evidence type="ECO:0000256" key="4">
    <source>
        <dbReference type="PROSITE-ProRule" id="PRU00236"/>
    </source>
</evidence>
<accession>A0A081LAV0</accession>
<reference evidence="6 7" key="1">
    <citation type="submission" date="2012-09" db="EMBL/GenBank/DDBJ databases">
        <title>Genome Sequence of Bacillus sp. DW5-4.</title>
        <authorList>
            <person name="Lai Q."/>
            <person name="Liu Y."/>
            <person name="Shao Z."/>
        </authorList>
    </citation>
    <scope>NUCLEOTIDE SEQUENCE [LARGE SCALE GENOMIC DNA]</scope>
    <source>
        <strain evidence="6 7">DW5-4</strain>
    </source>
</reference>
<protein>
    <recommendedName>
        <fullName evidence="1">protein acetyllysine N-acetyltransferase</fullName>
        <ecNumber evidence="1">2.3.1.286</ecNumber>
    </recommendedName>
</protein>
<evidence type="ECO:0000259" key="5">
    <source>
        <dbReference type="PROSITE" id="PS50305"/>
    </source>
</evidence>
<sequence>MGQTKVAALRERLTQASHITVLSGAGMSTESGIPDFRSTGGLWTEDTARMEAMSRSYFLSHPHQFWPKFKELFQMKMSGDYEPNRGHAFLANLEKQGKHVDIFTQNIDGLHKKAGSQHVYELHGSIQTATCPSCRTTYELPYLLKEEVPVCQRVSSGGRTCGRVLKTDVVLFGDMVKHFDQVERSLQQTDMLLVMGTSLEVAPARYIPEDAAQHPSIFKVMMNLSETEYDSLFDLVFHERIGDLVKTL</sequence>
<dbReference type="InterPro" id="IPR029035">
    <property type="entry name" value="DHS-like_NAD/FAD-binding_dom"/>
</dbReference>
<dbReference type="InterPro" id="IPR026590">
    <property type="entry name" value="Ssirtuin_cat_dom"/>
</dbReference>
<evidence type="ECO:0000313" key="6">
    <source>
        <dbReference type="EMBL" id="KEP26376.1"/>
    </source>
</evidence>
<dbReference type="PANTHER" id="PTHR11085">
    <property type="entry name" value="NAD-DEPENDENT PROTEIN DEACYLASE SIRTUIN-5, MITOCHONDRIAL-RELATED"/>
    <property type="match status" value="1"/>
</dbReference>
<dbReference type="GO" id="GO:0070403">
    <property type="term" value="F:NAD+ binding"/>
    <property type="evidence" value="ECO:0007669"/>
    <property type="project" value="InterPro"/>
</dbReference>
<dbReference type="CDD" id="cd01407">
    <property type="entry name" value="SIR2-fam"/>
    <property type="match status" value="1"/>
</dbReference>
<comment type="caution">
    <text evidence="6">The sequence shown here is derived from an EMBL/GenBank/DDBJ whole genome shotgun (WGS) entry which is preliminary data.</text>
</comment>
<evidence type="ECO:0000313" key="7">
    <source>
        <dbReference type="Proteomes" id="UP000028091"/>
    </source>
</evidence>
<keyword evidence="4" id="KW-0479">Metal-binding</keyword>
<dbReference type="OrthoDB" id="9800582at2"/>
<dbReference type="SUPFAM" id="SSF52467">
    <property type="entry name" value="DHS-like NAD/FAD-binding domain"/>
    <property type="match status" value="1"/>
</dbReference>
<gene>
    <name evidence="6" type="ORF">BA70_02280</name>
</gene>
<keyword evidence="2" id="KW-0808">Transferase</keyword>
<proteinExistence type="predicted"/>
<dbReference type="EMBL" id="JOTP01000010">
    <property type="protein sequence ID" value="KEP26376.1"/>
    <property type="molecule type" value="Genomic_DNA"/>
</dbReference>
<dbReference type="InterPro" id="IPR026591">
    <property type="entry name" value="Sirtuin_cat_small_dom_sf"/>
</dbReference>
<dbReference type="NCBIfam" id="NF001754">
    <property type="entry name" value="PRK00481.1-4"/>
    <property type="match status" value="1"/>
</dbReference>
<dbReference type="Gene3D" id="3.30.1600.10">
    <property type="entry name" value="SIR2/SIRT2 'Small Domain"/>
    <property type="match status" value="1"/>
</dbReference>
<dbReference type="Pfam" id="PF02146">
    <property type="entry name" value="SIR2"/>
    <property type="match status" value="1"/>
</dbReference>
<feature type="active site" description="Proton acceptor" evidence="4">
    <location>
        <position position="123"/>
    </location>
</feature>
<dbReference type="AlphaFoldDB" id="A0A081LAV0"/>